<dbReference type="InterPro" id="IPR036388">
    <property type="entry name" value="WH-like_DNA-bd_sf"/>
</dbReference>
<keyword evidence="3" id="KW-0238">DNA-binding</keyword>
<dbReference type="InterPro" id="IPR005119">
    <property type="entry name" value="LysR_subst-bd"/>
</dbReference>
<reference evidence="7" key="1">
    <citation type="journal article" date="2019" name="Int. J. Syst. Evol. Microbiol.">
        <title>The Global Catalogue of Microorganisms (GCM) 10K type strain sequencing project: providing services to taxonomists for standard genome sequencing and annotation.</title>
        <authorList>
            <consortium name="The Broad Institute Genomics Platform"/>
            <consortium name="The Broad Institute Genome Sequencing Center for Infectious Disease"/>
            <person name="Wu L."/>
            <person name="Ma J."/>
        </authorList>
    </citation>
    <scope>NUCLEOTIDE SEQUENCE [LARGE SCALE GENOMIC DNA]</scope>
    <source>
        <strain evidence="7">CGMCC 1.15643</strain>
    </source>
</reference>
<organism evidence="6 7">
    <name type="scientific">Bosea minatitlanensis</name>
    <dbReference type="NCBI Taxonomy" id="128782"/>
    <lineage>
        <taxon>Bacteria</taxon>
        <taxon>Pseudomonadati</taxon>
        <taxon>Pseudomonadota</taxon>
        <taxon>Alphaproteobacteria</taxon>
        <taxon>Hyphomicrobiales</taxon>
        <taxon>Boseaceae</taxon>
        <taxon>Bosea</taxon>
    </lineage>
</organism>
<dbReference type="Proteomes" id="UP001595976">
    <property type="component" value="Unassembled WGS sequence"/>
</dbReference>
<dbReference type="Pfam" id="PF00126">
    <property type="entry name" value="HTH_1"/>
    <property type="match status" value="1"/>
</dbReference>
<comment type="similarity">
    <text evidence="1">Belongs to the LysR transcriptional regulatory family.</text>
</comment>
<dbReference type="PANTHER" id="PTHR30537:SF26">
    <property type="entry name" value="GLYCINE CLEAVAGE SYSTEM TRANSCRIPTIONAL ACTIVATOR"/>
    <property type="match status" value="1"/>
</dbReference>
<proteinExistence type="inferred from homology"/>
<accession>A0ABW0FAL3</accession>
<dbReference type="InterPro" id="IPR058163">
    <property type="entry name" value="LysR-type_TF_proteobact-type"/>
</dbReference>
<evidence type="ECO:0000313" key="7">
    <source>
        <dbReference type="Proteomes" id="UP001595976"/>
    </source>
</evidence>
<evidence type="ECO:0000256" key="1">
    <source>
        <dbReference type="ARBA" id="ARBA00009437"/>
    </source>
</evidence>
<evidence type="ECO:0000259" key="5">
    <source>
        <dbReference type="PROSITE" id="PS50931"/>
    </source>
</evidence>
<dbReference type="SUPFAM" id="SSF53850">
    <property type="entry name" value="Periplasmic binding protein-like II"/>
    <property type="match status" value="1"/>
</dbReference>
<dbReference type="PRINTS" id="PR00039">
    <property type="entry name" value="HTHLYSR"/>
</dbReference>
<dbReference type="Gene3D" id="3.40.190.10">
    <property type="entry name" value="Periplasmic binding protein-like II"/>
    <property type="match status" value="2"/>
</dbReference>
<dbReference type="Pfam" id="PF03466">
    <property type="entry name" value="LysR_substrate"/>
    <property type="match status" value="1"/>
</dbReference>
<dbReference type="PROSITE" id="PS50931">
    <property type="entry name" value="HTH_LYSR"/>
    <property type="match status" value="1"/>
</dbReference>
<dbReference type="Gene3D" id="1.10.10.10">
    <property type="entry name" value="Winged helix-like DNA-binding domain superfamily/Winged helix DNA-binding domain"/>
    <property type="match status" value="1"/>
</dbReference>
<keyword evidence="4" id="KW-0804">Transcription</keyword>
<evidence type="ECO:0000256" key="2">
    <source>
        <dbReference type="ARBA" id="ARBA00023015"/>
    </source>
</evidence>
<dbReference type="SUPFAM" id="SSF46785">
    <property type="entry name" value="Winged helix' DNA-binding domain"/>
    <property type="match status" value="1"/>
</dbReference>
<dbReference type="PANTHER" id="PTHR30537">
    <property type="entry name" value="HTH-TYPE TRANSCRIPTIONAL REGULATOR"/>
    <property type="match status" value="1"/>
</dbReference>
<comment type="caution">
    <text evidence="6">The sequence shown here is derived from an EMBL/GenBank/DDBJ whole genome shotgun (WGS) entry which is preliminary data.</text>
</comment>
<evidence type="ECO:0000313" key="6">
    <source>
        <dbReference type="EMBL" id="MFC5295804.1"/>
    </source>
</evidence>
<dbReference type="InterPro" id="IPR036390">
    <property type="entry name" value="WH_DNA-bd_sf"/>
</dbReference>
<name>A0ABW0FAL3_9HYPH</name>
<dbReference type="RefSeq" id="WP_260349652.1">
    <property type="nucleotide sequence ID" value="NZ_JAOAOS010000024.1"/>
</dbReference>
<keyword evidence="7" id="KW-1185">Reference proteome</keyword>
<gene>
    <name evidence="6" type="ORF">ACFPK2_22680</name>
</gene>
<evidence type="ECO:0000256" key="3">
    <source>
        <dbReference type="ARBA" id="ARBA00023125"/>
    </source>
</evidence>
<protein>
    <submittedName>
        <fullName evidence="6">LysR family transcriptional regulator</fullName>
    </submittedName>
</protein>
<sequence length="323" mass="35852">MPIADFRCRSFQIGMRMLGASPMRRTLPPTRDLACFEAVARHRSVTRAAAELNLTQSAVSRRLAALEELLGQNLFLRDKQRLTPTVAAEEYAEELRSLLNRVEVATTRLLSHGRKGGVLTVACLPTFGSRWLVPRLARFIAAHPTIDINLISKIRPFSFEEDKAHAAIHFGSPTWPGARIHHLMDEHVIPVCAPQLVGGEALAAPDGFARLPLLQHTTRPYLWRDWLADAGASGVNGIAGPKFEYYSLVIQAAIAGIGVAILPDFLVREEIQSGALMVACSHRMRCEDAYFVVYPKRFDENVNVQAFVGWLRDEARLYVDGSS</sequence>
<dbReference type="InterPro" id="IPR000847">
    <property type="entry name" value="LysR_HTH_N"/>
</dbReference>
<keyword evidence="2" id="KW-0805">Transcription regulation</keyword>
<feature type="domain" description="HTH lysR-type" evidence="5">
    <location>
        <begin position="28"/>
        <end position="85"/>
    </location>
</feature>
<evidence type="ECO:0000256" key="4">
    <source>
        <dbReference type="ARBA" id="ARBA00023163"/>
    </source>
</evidence>
<dbReference type="EMBL" id="JBHSLI010000016">
    <property type="protein sequence ID" value="MFC5295804.1"/>
    <property type="molecule type" value="Genomic_DNA"/>
</dbReference>